<reference evidence="14" key="3">
    <citation type="submission" date="2025-08" db="UniProtKB">
        <authorList>
            <consortium name="Ensembl"/>
        </authorList>
    </citation>
    <scope>IDENTIFICATION</scope>
    <source>
        <strain evidence="14">17573</strain>
    </source>
</reference>
<evidence type="ECO:0000256" key="1">
    <source>
        <dbReference type="ARBA" id="ARBA00010879"/>
    </source>
</evidence>
<dbReference type="InterPro" id="IPR003308">
    <property type="entry name" value="Integrase_Zn-bd_dom_N"/>
</dbReference>
<reference evidence="14" key="4">
    <citation type="submission" date="2025-09" db="UniProtKB">
        <authorList>
            <consortium name="Ensembl"/>
        </authorList>
    </citation>
    <scope>IDENTIFICATION</scope>
    <source>
        <strain evidence="14">17573</strain>
    </source>
</reference>
<dbReference type="PROSITE" id="PS50878">
    <property type="entry name" value="RT_POL"/>
    <property type="match status" value="1"/>
</dbReference>
<dbReference type="OMA" id="CANYITH"/>
<dbReference type="SUPFAM" id="SSF46919">
    <property type="entry name" value="N-terminal Zn binding domain of HIV integrase"/>
    <property type="match status" value="1"/>
</dbReference>
<keyword evidence="3" id="KW-0548">Nucleotidyltransferase</keyword>
<dbReference type="Gene3D" id="1.10.10.200">
    <property type="match status" value="1"/>
</dbReference>
<dbReference type="Gene3D" id="3.30.420.10">
    <property type="entry name" value="Ribonuclease H-like superfamily/Ribonuclease H"/>
    <property type="match status" value="1"/>
</dbReference>
<dbReference type="GO" id="GO:0008270">
    <property type="term" value="F:zinc ion binding"/>
    <property type="evidence" value="ECO:0007669"/>
    <property type="project" value="UniProtKB-KW"/>
</dbReference>
<accession>A0A5F8A7E5</accession>
<dbReference type="InterPro" id="IPR002156">
    <property type="entry name" value="RNaseH_domain"/>
</dbReference>
<evidence type="ECO:0000256" key="7">
    <source>
        <dbReference type="ARBA" id="ARBA00022801"/>
    </source>
</evidence>
<protein>
    <recommendedName>
        <fullName evidence="16">Reverse transcriptase domain-containing protein</fullName>
    </recommendedName>
</protein>
<evidence type="ECO:0000259" key="13">
    <source>
        <dbReference type="PROSITE" id="PS50879"/>
    </source>
</evidence>
<dbReference type="Bgee" id="ENSMMUG00000050948">
    <property type="expression patterns" value="Expressed in cerebellar cortex and 11 other cell types or tissues"/>
</dbReference>
<evidence type="ECO:0008006" key="16">
    <source>
        <dbReference type="Google" id="ProtNLM"/>
    </source>
</evidence>
<sequence length="491" mass="56427">MTNSPTLCQKYVAAAIEPVRKTWAQMYIIHYMDNILIARKIGEQVLQCFAQLKQELTTTRLQIAPEKIQLQNPYTYLSFQINGPKIINQKAVIRRDHLKTLNDFQKLLRDINWLRPYLKLTTGELKPLFDILKGDSNPKSPRSITKEALMALQQIKHAIATQFITNIDYSQPLIFLIFNTTITPTDLFWQNNPIMWVHLPSSPKKVLLPYYNAIANLIILRRENNRKYFRIKPSTIVQPYTQSHIHWLLQNTKAWPIAYASYTGAIDNHYPPNKLIQFCKLHAFVFPHITSKKPLNDALLIFTDESSTRLTIYTYNNVVVKFQTTYTSAQLVKLQAIITTLSAFPCQPLNMYTNSAYLAHSIPLLETVPQIKHISDTANLFLQCQQLIQKRTTPFFLGHIRAHSGLPGPLTQNNATADTTTKTIAIVTTNNLQQARKAHALHHLNAQTLRLMFKLTRKQARQIVKQCANYITHLPVPHLEVNPRGLIPNKI</sequence>
<keyword evidence="9" id="KW-0238">DNA-binding</keyword>
<dbReference type="InterPro" id="IPR043128">
    <property type="entry name" value="Rev_trsase/Diguanyl_cyclase"/>
</dbReference>
<dbReference type="Pfam" id="PF02022">
    <property type="entry name" value="Integrase_Zn"/>
    <property type="match status" value="1"/>
</dbReference>
<dbReference type="GO" id="GO:0004523">
    <property type="term" value="F:RNA-DNA hybrid ribonuclease activity"/>
    <property type="evidence" value="ECO:0007669"/>
    <property type="project" value="InterPro"/>
</dbReference>
<dbReference type="VEuPathDB" id="HostDB:ENSMMUG00000050948"/>
<evidence type="ECO:0000259" key="12">
    <source>
        <dbReference type="PROSITE" id="PS50878"/>
    </source>
</evidence>
<keyword evidence="10" id="KW-0863">Zinc-finger</keyword>
<proteinExistence type="inferred from homology"/>
<reference evidence="14" key="2">
    <citation type="submission" date="2019-01" db="EMBL/GenBank/DDBJ databases">
        <authorList>
            <person name="Graves T."/>
            <person name="Eichler E.E."/>
            <person name="Wilson R.K."/>
        </authorList>
    </citation>
    <scope>NUCLEOTIDE SEQUENCE [LARGE SCALE GENOMIC DNA]</scope>
    <source>
        <strain evidence="14">17573</strain>
    </source>
</reference>
<dbReference type="Pfam" id="PF00078">
    <property type="entry name" value="RVT_1"/>
    <property type="match status" value="1"/>
</dbReference>
<evidence type="ECO:0000256" key="8">
    <source>
        <dbReference type="ARBA" id="ARBA00022918"/>
    </source>
</evidence>
<dbReference type="Pfam" id="PF06817">
    <property type="entry name" value="RVT_thumb"/>
    <property type="match status" value="1"/>
</dbReference>
<keyword evidence="8" id="KW-0695">RNA-directed DNA polymerase</keyword>
<keyword evidence="4" id="KW-0540">Nuclease</keyword>
<dbReference type="Proteomes" id="UP000006718">
    <property type="component" value="Chromosome 5"/>
</dbReference>
<dbReference type="PROSITE" id="PS50879">
    <property type="entry name" value="RNASE_H_1"/>
    <property type="match status" value="1"/>
</dbReference>
<feature type="domain" description="Reverse transcriptase" evidence="12">
    <location>
        <begin position="1"/>
        <end position="81"/>
    </location>
</feature>
<dbReference type="AlphaFoldDB" id="A0A5F8A7E5"/>
<keyword evidence="15" id="KW-1185">Reference proteome</keyword>
<dbReference type="GO" id="GO:0003964">
    <property type="term" value="F:RNA-directed DNA polymerase activity"/>
    <property type="evidence" value="ECO:0007669"/>
    <property type="project" value="UniProtKB-KW"/>
</dbReference>
<dbReference type="Pfam" id="PF00075">
    <property type="entry name" value="RNase_H"/>
    <property type="match status" value="1"/>
</dbReference>
<evidence type="ECO:0000313" key="15">
    <source>
        <dbReference type="Proteomes" id="UP000006718"/>
    </source>
</evidence>
<evidence type="ECO:0000256" key="6">
    <source>
        <dbReference type="ARBA" id="ARBA00022759"/>
    </source>
</evidence>
<organism evidence="14 15">
    <name type="scientific">Macaca mulatta</name>
    <name type="common">Rhesus macaque</name>
    <dbReference type="NCBI Taxonomy" id="9544"/>
    <lineage>
        <taxon>Eukaryota</taxon>
        <taxon>Metazoa</taxon>
        <taxon>Chordata</taxon>
        <taxon>Craniata</taxon>
        <taxon>Vertebrata</taxon>
        <taxon>Euteleostomi</taxon>
        <taxon>Mammalia</taxon>
        <taxon>Eutheria</taxon>
        <taxon>Euarchontoglires</taxon>
        <taxon>Primates</taxon>
        <taxon>Haplorrhini</taxon>
        <taxon>Catarrhini</taxon>
        <taxon>Cercopithecidae</taxon>
        <taxon>Cercopithecinae</taxon>
        <taxon>Macaca</taxon>
    </lineage>
</organism>
<reference evidence="15" key="1">
    <citation type="journal article" date="2007" name="Science">
        <title>Evolutionary and biomedical insights from the rhesus macaque genome.</title>
        <authorList>
            <person name="Gibbs R.A."/>
            <person name="Rogers J."/>
            <person name="Katze M.G."/>
            <person name="Bumgarner R."/>
            <person name="Weinstock G.M."/>
            <person name="Mardis E.R."/>
            <person name="Remington K.A."/>
            <person name="Strausberg R.L."/>
            <person name="Venter J.C."/>
            <person name="Wilson R.K."/>
            <person name="Batzer M.A."/>
            <person name="Bustamante C.D."/>
            <person name="Eichler E.E."/>
            <person name="Hahn M.W."/>
            <person name="Hardison R.C."/>
            <person name="Makova K.D."/>
            <person name="Miller W."/>
            <person name="Milosavljevic A."/>
            <person name="Palermo R.E."/>
            <person name="Siepel A."/>
            <person name="Sikela J.M."/>
            <person name="Attaway T."/>
            <person name="Bell S."/>
            <person name="Bernard K.E."/>
            <person name="Buhay C.J."/>
            <person name="Chandrabose M.N."/>
            <person name="Dao M."/>
            <person name="Davis C."/>
            <person name="Delehaunty K.D."/>
            <person name="Ding Y."/>
            <person name="Dinh H.H."/>
            <person name="Dugan-Rocha S."/>
            <person name="Fulton L.A."/>
            <person name="Gabisi R.A."/>
            <person name="Garner T.T."/>
            <person name="Godfrey J."/>
            <person name="Hawes A.C."/>
            <person name="Hernandez J."/>
            <person name="Hines S."/>
            <person name="Holder M."/>
            <person name="Hume J."/>
            <person name="Jhangiani S.N."/>
            <person name="Joshi V."/>
            <person name="Khan Z.M."/>
            <person name="Kirkness E.F."/>
            <person name="Cree A."/>
            <person name="Fowler R.G."/>
            <person name="Lee S."/>
            <person name="Lewis L.R."/>
            <person name="Li Z."/>
            <person name="Liu Y.-S."/>
            <person name="Moore S.M."/>
            <person name="Muzny D."/>
            <person name="Nazareth L.V."/>
            <person name="Ngo D.N."/>
            <person name="Okwuonu G.O."/>
            <person name="Pai G."/>
            <person name="Parker D."/>
            <person name="Paul H.A."/>
            <person name="Pfannkoch C."/>
            <person name="Pohl C.S."/>
            <person name="Rogers Y.-H.C."/>
            <person name="Ruiz S.J."/>
            <person name="Sabo A."/>
            <person name="Santibanez J."/>
            <person name="Schneider B.W."/>
            <person name="Smith S.M."/>
            <person name="Sodergren E."/>
            <person name="Svatek A.F."/>
            <person name="Utterback T.R."/>
            <person name="Vattathil S."/>
            <person name="Warren W."/>
            <person name="White C.S."/>
            <person name="Chinwalla A.T."/>
            <person name="Feng Y."/>
            <person name="Halpern A.L."/>
            <person name="Hillier L.W."/>
            <person name="Huang X."/>
            <person name="Minx P."/>
            <person name="Nelson J.O."/>
            <person name="Pepin K.H."/>
            <person name="Qin X."/>
            <person name="Sutton G.G."/>
            <person name="Venter E."/>
            <person name="Walenz B.P."/>
            <person name="Wallis J.W."/>
            <person name="Worley K.C."/>
            <person name="Yang S.-P."/>
            <person name="Jones S.M."/>
            <person name="Marra M.A."/>
            <person name="Rocchi M."/>
            <person name="Schein J.E."/>
            <person name="Baertsch R."/>
            <person name="Clarke L."/>
            <person name="Csuros M."/>
            <person name="Glasscock J."/>
            <person name="Harris R.A."/>
            <person name="Havlak P."/>
            <person name="Jackson A.R."/>
            <person name="Jiang H."/>
            <person name="Liu Y."/>
            <person name="Messina D.N."/>
            <person name="Shen Y."/>
            <person name="Song H.X.-Z."/>
            <person name="Wylie T."/>
            <person name="Zhang L."/>
            <person name="Birney E."/>
            <person name="Han K."/>
            <person name="Konkel M.K."/>
            <person name="Lee J."/>
            <person name="Smit A.F.A."/>
            <person name="Ullmer B."/>
            <person name="Wang H."/>
            <person name="Xing J."/>
            <person name="Burhans R."/>
            <person name="Cheng Z."/>
            <person name="Karro J.E."/>
            <person name="Ma J."/>
            <person name="Raney B."/>
            <person name="She X."/>
            <person name="Cox M.J."/>
            <person name="Demuth J.P."/>
            <person name="Dumas L.J."/>
            <person name="Han S.-G."/>
            <person name="Hopkins J."/>
            <person name="Karimpour-Fard A."/>
            <person name="Kim Y.H."/>
            <person name="Pollack J.R."/>
            <person name="Vinar T."/>
            <person name="Addo-Quaye C."/>
            <person name="Degenhardt J."/>
            <person name="Denby A."/>
            <person name="Hubisz M.J."/>
            <person name="Indap A."/>
            <person name="Kosiol C."/>
            <person name="Lahn B.T."/>
            <person name="Lawson H.A."/>
            <person name="Marklein A."/>
            <person name="Nielsen R."/>
            <person name="Vallender E.J."/>
            <person name="Clark A.G."/>
            <person name="Ferguson B."/>
            <person name="Hernandez R.D."/>
            <person name="Hirani K."/>
            <person name="Kehrer-Sawatzki H."/>
            <person name="Kolb J."/>
            <person name="Patil S."/>
            <person name="Pu L.-L."/>
            <person name="Ren Y."/>
            <person name="Smith D.G."/>
            <person name="Wheeler D.A."/>
            <person name="Schenck I."/>
            <person name="Ball E.V."/>
            <person name="Chen R."/>
            <person name="Cooper D.N."/>
            <person name="Giardine B."/>
            <person name="Hsu F."/>
            <person name="Kent W.J."/>
            <person name="Lesk A."/>
            <person name="Nelson D.L."/>
            <person name="O'brien W.E."/>
            <person name="Pruefer K."/>
            <person name="Stenson P.D."/>
            <person name="Wallace J.C."/>
            <person name="Ke H."/>
            <person name="Liu X.-M."/>
            <person name="Wang P."/>
            <person name="Xiang A.P."/>
            <person name="Yang F."/>
            <person name="Barber G.P."/>
            <person name="Haussler D."/>
            <person name="Karolchik D."/>
            <person name="Kern A.D."/>
            <person name="Kuhn R.M."/>
            <person name="Smith K.E."/>
            <person name="Zwieg A.S."/>
        </authorList>
    </citation>
    <scope>NUCLEOTIDE SEQUENCE [LARGE SCALE GENOMIC DNA]</scope>
    <source>
        <strain evidence="15">17573</strain>
    </source>
</reference>
<evidence type="ECO:0000313" key="14">
    <source>
        <dbReference type="Ensembl" id="ENSMMUP00000072881.1"/>
    </source>
</evidence>
<keyword evidence="7" id="KW-0378">Hydrolase</keyword>
<evidence type="ECO:0000256" key="2">
    <source>
        <dbReference type="ARBA" id="ARBA00022679"/>
    </source>
</evidence>
<dbReference type="GO" id="GO:0006261">
    <property type="term" value="P:DNA-templated DNA replication"/>
    <property type="evidence" value="ECO:0007669"/>
    <property type="project" value="UniProtKB-ARBA"/>
</dbReference>
<keyword evidence="2" id="KW-0808">Transferase</keyword>
<keyword evidence="10" id="KW-0862">Zinc</keyword>
<dbReference type="InterPro" id="IPR017856">
    <property type="entry name" value="Integrase-like_N"/>
</dbReference>
<keyword evidence="6" id="KW-0255">Endonuclease</keyword>
<feature type="domain" description="Integrase-type" evidence="11">
    <location>
        <begin position="430"/>
        <end position="471"/>
    </location>
</feature>
<dbReference type="InterPro" id="IPR012337">
    <property type="entry name" value="RNaseH-like_sf"/>
</dbReference>
<evidence type="ECO:0000256" key="10">
    <source>
        <dbReference type="PROSITE-ProRule" id="PRU00450"/>
    </source>
</evidence>
<evidence type="ECO:0000256" key="9">
    <source>
        <dbReference type="ARBA" id="ARBA00023125"/>
    </source>
</evidence>
<dbReference type="Gene3D" id="3.30.70.270">
    <property type="match status" value="2"/>
</dbReference>
<dbReference type="GO" id="GO:0003677">
    <property type="term" value="F:DNA binding"/>
    <property type="evidence" value="ECO:0007669"/>
    <property type="project" value="UniProtKB-KW"/>
</dbReference>
<dbReference type="PROSITE" id="PS50876">
    <property type="entry name" value="ZF_INTEGRASE"/>
    <property type="match status" value="1"/>
</dbReference>
<dbReference type="InterPro" id="IPR000477">
    <property type="entry name" value="RT_dom"/>
</dbReference>
<comment type="similarity">
    <text evidence="1">Belongs to the beta type-B retroviral polymerase family. HERV class-II K(HML-2) pol subfamily.</text>
</comment>
<dbReference type="InterPro" id="IPR010661">
    <property type="entry name" value="RVT_thumb"/>
</dbReference>
<dbReference type="InterPro" id="IPR043502">
    <property type="entry name" value="DNA/RNA_pol_sf"/>
</dbReference>
<dbReference type="Ensembl" id="ENSMMUT00000108699.1">
    <property type="protein sequence ID" value="ENSMMUP00000072881.1"/>
    <property type="gene ID" value="ENSMMUG00000050948.1"/>
</dbReference>
<dbReference type="GO" id="GO:0000731">
    <property type="term" value="P:DNA synthesis involved in DNA repair"/>
    <property type="evidence" value="ECO:0007669"/>
    <property type="project" value="UniProtKB-ARBA"/>
</dbReference>
<dbReference type="PANTHER" id="PTHR41694">
    <property type="entry name" value="ENDOGENOUS RETROVIRUS GROUP K MEMBER POL PROTEIN"/>
    <property type="match status" value="1"/>
</dbReference>
<dbReference type="SUPFAM" id="SSF53098">
    <property type="entry name" value="Ribonuclease H-like"/>
    <property type="match status" value="1"/>
</dbReference>
<evidence type="ECO:0000259" key="11">
    <source>
        <dbReference type="PROSITE" id="PS50876"/>
    </source>
</evidence>
<evidence type="ECO:0000256" key="5">
    <source>
        <dbReference type="ARBA" id="ARBA00022723"/>
    </source>
</evidence>
<dbReference type="SUPFAM" id="SSF56672">
    <property type="entry name" value="DNA/RNA polymerases"/>
    <property type="match status" value="1"/>
</dbReference>
<dbReference type="GO" id="GO:0035613">
    <property type="term" value="F:RNA stem-loop binding"/>
    <property type="evidence" value="ECO:0000318"/>
    <property type="project" value="GO_Central"/>
</dbReference>
<feature type="domain" description="RNase H type-1" evidence="13">
    <location>
        <begin position="295"/>
        <end position="426"/>
    </location>
</feature>
<dbReference type="InParanoid" id="A0A5F8A7E5"/>
<keyword evidence="5" id="KW-0479">Metal-binding</keyword>
<dbReference type="SMR" id="A0A5F8A7E5"/>
<evidence type="ECO:0000256" key="3">
    <source>
        <dbReference type="ARBA" id="ARBA00022695"/>
    </source>
</evidence>
<dbReference type="GeneTree" id="ENSGT00670000098165"/>
<evidence type="ECO:0000256" key="4">
    <source>
        <dbReference type="ARBA" id="ARBA00022722"/>
    </source>
</evidence>
<name>A0A5F8A7E5_MACMU</name>
<dbReference type="InterPro" id="IPR036397">
    <property type="entry name" value="RNaseH_sf"/>
</dbReference>
<dbReference type="PANTHER" id="PTHR41694:SF3">
    <property type="entry name" value="RNA-DIRECTED DNA POLYMERASE-RELATED"/>
    <property type="match status" value="1"/>
</dbReference>